<dbReference type="Proteomes" id="UP000003653">
    <property type="component" value="Unassembled WGS sequence"/>
</dbReference>
<name>D5P8W7_9MYCO</name>
<keyword evidence="1" id="KW-0472">Membrane</keyword>
<dbReference type="EMBL" id="ADNV01000214">
    <property type="protein sequence ID" value="EFG77498.1"/>
    <property type="molecule type" value="Genomic_DNA"/>
</dbReference>
<evidence type="ECO:0000313" key="2">
    <source>
        <dbReference type="EMBL" id="EFG77498.1"/>
    </source>
</evidence>
<sequence length="132" mass="13989">MALLVRRPDRQAANRANHPGRQYFSRGVTLDFRKPDPVDHQRTARRHAGETVTYGANAPGLAGSAVAVVALTVGLFALATGHAAAGWTAVVLAAVLGAASAVWLVRTHRRVRETELAWHAANSDEPAPPPTS</sequence>
<reference evidence="2 3" key="1">
    <citation type="submission" date="2010-04" db="EMBL/GenBank/DDBJ databases">
        <authorList>
            <person name="Muzny D."/>
            <person name="Qin X."/>
            <person name="Deng J."/>
            <person name="Jiang H."/>
            <person name="Liu Y."/>
            <person name="Qu J."/>
            <person name="Song X.-Z."/>
            <person name="Zhang L."/>
            <person name="Thornton R."/>
            <person name="Coyle M."/>
            <person name="Francisco L."/>
            <person name="Jackson L."/>
            <person name="Javaid M."/>
            <person name="Korchina V."/>
            <person name="Kovar C."/>
            <person name="Mata R."/>
            <person name="Mathew T."/>
            <person name="Ngo R."/>
            <person name="Nguyen L."/>
            <person name="Nguyen N."/>
            <person name="Okwuonu G."/>
            <person name="Ongeri F."/>
            <person name="Pham C."/>
            <person name="Simmons D."/>
            <person name="Wilczek-Boney K."/>
            <person name="Hale W."/>
            <person name="Jakkamsetti A."/>
            <person name="Pham P."/>
            <person name="Ruth R."/>
            <person name="San Lucas F."/>
            <person name="Warren J."/>
            <person name="Zhang J."/>
            <person name="Zhao Z."/>
            <person name="Zhou C."/>
            <person name="Zhu D."/>
            <person name="Lee S."/>
            <person name="Bess C."/>
            <person name="Blankenburg K."/>
            <person name="Forbes L."/>
            <person name="Fu Q."/>
            <person name="Gubbala S."/>
            <person name="Hirani K."/>
            <person name="Jayaseelan J.C."/>
            <person name="Lara F."/>
            <person name="Munidasa M."/>
            <person name="Palculict T."/>
            <person name="Patil S."/>
            <person name="Pu L.-L."/>
            <person name="Saada N."/>
            <person name="Tang L."/>
            <person name="Weissenberger G."/>
            <person name="Zhu Y."/>
            <person name="Hemphill L."/>
            <person name="Shang Y."/>
            <person name="Youmans B."/>
            <person name="Ayvaz T."/>
            <person name="Ross M."/>
            <person name="Santibanez J."/>
            <person name="Aqrawi P."/>
            <person name="Gross S."/>
            <person name="Joshi V."/>
            <person name="Fowler G."/>
            <person name="Nazareth L."/>
            <person name="Reid J."/>
            <person name="Worley K."/>
            <person name="Petrosino J."/>
            <person name="Highlander S."/>
            <person name="Gibbs R."/>
        </authorList>
    </citation>
    <scope>NUCLEOTIDE SEQUENCE [LARGE SCALE GENOMIC DNA]</scope>
    <source>
        <strain evidence="2 3">ATCC BAA-614</strain>
    </source>
</reference>
<organism evidence="2 3">
    <name type="scientific">Mycobacterium parascrofulaceum ATCC BAA-614</name>
    <dbReference type="NCBI Taxonomy" id="525368"/>
    <lineage>
        <taxon>Bacteria</taxon>
        <taxon>Bacillati</taxon>
        <taxon>Actinomycetota</taxon>
        <taxon>Actinomycetes</taxon>
        <taxon>Mycobacteriales</taxon>
        <taxon>Mycobacteriaceae</taxon>
        <taxon>Mycobacterium</taxon>
        <taxon>Mycobacterium simiae complex</taxon>
    </lineage>
</organism>
<feature type="transmembrane region" description="Helical" evidence="1">
    <location>
        <begin position="84"/>
        <end position="105"/>
    </location>
</feature>
<dbReference type="RefSeq" id="WP_007166643.1">
    <property type="nucleotide sequence ID" value="NZ_GG770553.1"/>
</dbReference>
<dbReference type="AlphaFoldDB" id="D5P8W7"/>
<feature type="transmembrane region" description="Helical" evidence="1">
    <location>
        <begin position="52"/>
        <end position="78"/>
    </location>
</feature>
<dbReference type="eggNOG" id="ENOG5031ETQ">
    <property type="taxonomic scope" value="Bacteria"/>
</dbReference>
<gene>
    <name evidence="2" type="ORF">HMPREF0591_2611</name>
</gene>
<evidence type="ECO:0008006" key="4">
    <source>
        <dbReference type="Google" id="ProtNLM"/>
    </source>
</evidence>
<keyword evidence="1" id="KW-0812">Transmembrane</keyword>
<proteinExistence type="predicted"/>
<dbReference type="HOGENOM" id="CLU_154536_1_0_11"/>
<evidence type="ECO:0000313" key="3">
    <source>
        <dbReference type="Proteomes" id="UP000003653"/>
    </source>
</evidence>
<evidence type="ECO:0000256" key="1">
    <source>
        <dbReference type="SAM" id="Phobius"/>
    </source>
</evidence>
<keyword evidence="1" id="KW-1133">Transmembrane helix</keyword>
<protein>
    <recommendedName>
        <fullName evidence="4">UsfY protein</fullName>
    </recommendedName>
</protein>
<keyword evidence="3" id="KW-1185">Reference proteome</keyword>
<comment type="caution">
    <text evidence="2">The sequence shown here is derived from an EMBL/GenBank/DDBJ whole genome shotgun (WGS) entry which is preliminary data.</text>
</comment>
<accession>D5P8W7</accession>